<reference evidence="2 3" key="1">
    <citation type="journal article" date="2014" name="Nature">
        <title>An environmental bacterial taxon with a large and distinct metabolic repertoire.</title>
        <authorList>
            <person name="Wilson M.C."/>
            <person name="Mori T."/>
            <person name="Ruckert C."/>
            <person name="Uria A.R."/>
            <person name="Helf M.J."/>
            <person name="Takada K."/>
            <person name="Gernert C."/>
            <person name="Steffens U.A."/>
            <person name="Heycke N."/>
            <person name="Schmitt S."/>
            <person name="Rinke C."/>
            <person name="Helfrich E.J."/>
            <person name="Brachmann A.O."/>
            <person name="Gurgui C."/>
            <person name="Wakimoto T."/>
            <person name="Kracht M."/>
            <person name="Crusemann M."/>
            <person name="Hentschel U."/>
            <person name="Abe I."/>
            <person name="Matsunaga S."/>
            <person name="Kalinowski J."/>
            <person name="Takeyama H."/>
            <person name="Piel J."/>
        </authorList>
    </citation>
    <scope>NUCLEOTIDE SEQUENCE [LARGE SCALE GENOMIC DNA]</scope>
    <source>
        <strain evidence="3">TSY1</strain>
    </source>
</reference>
<keyword evidence="3" id="KW-1185">Reference proteome</keyword>
<keyword evidence="1" id="KW-1133">Transmembrane helix</keyword>
<gene>
    <name evidence="2" type="ORF">ETSY1_02730</name>
</gene>
<accession>W4LZ72</accession>
<comment type="caution">
    <text evidence="2">The sequence shown here is derived from an EMBL/GenBank/DDBJ whole genome shotgun (WGS) entry which is preliminary data.</text>
</comment>
<dbReference type="AlphaFoldDB" id="W4LZ72"/>
<keyword evidence="1" id="KW-0472">Membrane</keyword>
<evidence type="ECO:0000313" key="2">
    <source>
        <dbReference type="EMBL" id="ETX02677.1"/>
    </source>
</evidence>
<organism evidence="2 3">
    <name type="scientific">Entotheonella factor</name>
    <dbReference type="NCBI Taxonomy" id="1429438"/>
    <lineage>
        <taxon>Bacteria</taxon>
        <taxon>Pseudomonadati</taxon>
        <taxon>Nitrospinota/Tectimicrobiota group</taxon>
        <taxon>Candidatus Tectimicrobiota</taxon>
        <taxon>Candidatus Entotheonellia</taxon>
        <taxon>Candidatus Entotheonellales</taxon>
        <taxon>Candidatus Entotheonellaceae</taxon>
        <taxon>Candidatus Entotheonella</taxon>
    </lineage>
</organism>
<keyword evidence="1" id="KW-0812">Transmembrane</keyword>
<feature type="transmembrane region" description="Helical" evidence="1">
    <location>
        <begin position="102"/>
        <end position="119"/>
    </location>
</feature>
<evidence type="ECO:0000256" key="1">
    <source>
        <dbReference type="SAM" id="Phobius"/>
    </source>
</evidence>
<protein>
    <submittedName>
        <fullName evidence="2">Membrane protein</fullName>
    </submittedName>
</protein>
<feature type="transmembrane region" description="Helical" evidence="1">
    <location>
        <begin position="6"/>
        <end position="30"/>
    </location>
</feature>
<dbReference type="PATRIC" id="fig|1429438.4.peg.711"/>
<dbReference type="HOGENOM" id="CLU_164572_0_0_7"/>
<dbReference type="Proteomes" id="UP000019141">
    <property type="component" value="Unassembled WGS sequence"/>
</dbReference>
<sequence length="122" mass="13259">MPYEFYKVIHLLGIFMIMISLGGVTTYALNGGNKANNVFRKGLGITHGIGLVLVLVAGFGLLARIGVSWPWPGWVLVKLIIWLIFGAFTAVAYRMGSKGQGLWYVMIVLGGLAAYLAVLKPF</sequence>
<name>W4LZ72_ENTF1</name>
<dbReference type="EMBL" id="AZHW01000116">
    <property type="protein sequence ID" value="ETX02677.1"/>
    <property type="molecule type" value="Genomic_DNA"/>
</dbReference>
<proteinExistence type="predicted"/>
<feature type="transmembrane region" description="Helical" evidence="1">
    <location>
        <begin position="42"/>
        <end position="65"/>
    </location>
</feature>
<evidence type="ECO:0000313" key="3">
    <source>
        <dbReference type="Proteomes" id="UP000019141"/>
    </source>
</evidence>
<feature type="transmembrane region" description="Helical" evidence="1">
    <location>
        <begin position="71"/>
        <end position="93"/>
    </location>
</feature>